<sequence length="113" mass="12825">MRYTLINLLGEQPVAFYPGHASLCTAAKSPHLSQRMTHWLSLFSECNFVVYDQMSKNILADALSRRLENVQWGRHEVGDEDDDEWVVYIVKEVAAVEVAPTTPLRDLISAAYN</sequence>
<evidence type="ECO:0000313" key="2">
    <source>
        <dbReference type="EMBL" id="KAE8999972.1"/>
    </source>
</evidence>
<name>A0A6A3JLM6_9STRA</name>
<comment type="caution">
    <text evidence="1">The sequence shown here is derived from an EMBL/GenBank/DDBJ whole genome shotgun (WGS) entry which is preliminary data.</text>
</comment>
<keyword evidence="5" id="KW-1185">Reference proteome</keyword>
<evidence type="ECO:0000313" key="3">
    <source>
        <dbReference type="EMBL" id="KAE9321925.1"/>
    </source>
</evidence>
<evidence type="ECO:0000313" key="6">
    <source>
        <dbReference type="Proteomes" id="UP000435112"/>
    </source>
</evidence>
<evidence type="ECO:0008006" key="7">
    <source>
        <dbReference type="Google" id="ProtNLM"/>
    </source>
</evidence>
<dbReference type="EMBL" id="QXFT01001323">
    <property type="protein sequence ID" value="KAE9321925.1"/>
    <property type="molecule type" value="Genomic_DNA"/>
</dbReference>
<evidence type="ECO:0000313" key="4">
    <source>
        <dbReference type="Proteomes" id="UP000429607"/>
    </source>
</evidence>
<proteinExistence type="predicted"/>
<reference evidence="4 6" key="1">
    <citation type="submission" date="2018-09" db="EMBL/GenBank/DDBJ databases">
        <title>Genomic investigation of the strawberry pathogen Phytophthora fragariae indicates pathogenicity is determined by transcriptional variation in three key races.</title>
        <authorList>
            <person name="Adams T.M."/>
            <person name="Armitage A.D."/>
            <person name="Sobczyk M.K."/>
            <person name="Bates H.J."/>
            <person name="Dunwell J.M."/>
            <person name="Nellist C.F."/>
            <person name="Harrison R.J."/>
        </authorList>
    </citation>
    <scope>NUCLEOTIDE SEQUENCE [LARGE SCALE GENOMIC DNA]</scope>
    <source>
        <strain evidence="1 4">SCRP249</strain>
        <strain evidence="2 6">SCRP324</strain>
        <strain evidence="3 5">SCRP333</strain>
    </source>
</reference>
<dbReference type="EMBL" id="QXFV01001923">
    <property type="protein sequence ID" value="KAE8995859.1"/>
    <property type="molecule type" value="Genomic_DNA"/>
</dbReference>
<protein>
    <recommendedName>
        <fullName evidence="7">Reverse transcriptase RNase H-like domain-containing protein</fullName>
    </recommendedName>
</protein>
<dbReference type="EMBL" id="QXFU01001556">
    <property type="protein sequence ID" value="KAE8999972.1"/>
    <property type="molecule type" value="Genomic_DNA"/>
</dbReference>
<dbReference type="Proteomes" id="UP000429607">
    <property type="component" value="Unassembled WGS sequence"/>
</dbReference>
<accession>A0A6A3JLM6</accession>
<gene>
    <name evidence="1" type="ORF">PR001_g20014</name>
    <name evidence="2" type="ORF">PR002_g18308</name>
    <name evidence="3" type="ORF">PR003_g17351</name>
</gene>
<evidence type="ECO:0000313" key="5">
    <source>
        <dbReference type="Proteomes" id="UP000434957"/>
    </source>
</evidence>
<dbReference type="Proteomes" id="UP000435112">
    <property type="component" value="Unassembled WGS sequence"/>
</dbReference>
<dbReference type="Proteomes" id="UP000434957">
    <property type="component" value="Unassembled WGS sequence"/>
</dbReference>
<organism evidence="1 4">
    <name type="scientific">Phytophthora rubi</name>
    <dbReference type="NCBI Taxonomy" id="129364"/>
    <lineage>
        <taxon>Eukaryota</taxon>
        <taxon>Sar</taxon>
        <taxon>Stramenopiles</taxon>
        <taxon>Oomycota</taxon>
        <taxon>Peronosporomycetes</taxon>
        <taxon>Peronosporales</taxon>
        <taxon>Peronosporaceae</taxon>
        <taxon>Phytophthora</taxon>
    </lineage>
</organism>
<evidence type="ECO:0000313" key="1">
    <source>
        <dbReference type="EMBL" id="KAE8995859.1"/>
    </source>
</evidence>
<dbReference type="AlphaFoldDB" id="A0A6A3JLM6"/>